<dbReference type="Proteomes" id="UP001062846">
    <property type="component" value="Chromosome 6"/>
</dbReference>
<accession>A0ACC0NAB8</accession>
<gene>
    <name evidence="1" type="ORF">RHMOL_Rhmol06G0054600</name>
</gene>
<organism evidence="1 2">
    <name type="scientific">Rhododendron molle</name>
    <name type="common">Chinese azalea</name>
    <name type="synonym">Azalea mollis</name>
    <dbReference type="NCBI Taxonomy" id="49168"/>
    <lineage>
        <taxon>Eukaryota</taxon>
        <taxon>Viridiplantae</taxon>
        <taxon>Streptophyta</taxon>
        <taxon>Embryophyta</taxon>
        <taxon>Tracheophyta</taxon>
        <taxon>Spermatophyta</taxon>
        <taxon>Magnoliopsida</taxon>
        <taxon>eudicotyledons</taxon>
        <taxon>Gunneridae</taxon>
        <taxon>Pentapetalae</taxon>
        <taxon>asterids</taxon>
        <taxon>Ericales</taxon>
        <taxon>Ericaceae</taxon>
        <taxon>Ericoideae</taxon>
        <taxon>Rhodoreae</taxon>
        <taxon>Rhododendron</taxon>
    </lineage>
</organism>
<sequence>MTVMPPRLEQFTFPSTMNGRLENANHRRQWKKKRQLISHSPVRGGGGGRNARVVRSPP</sequence>
<name>A0ACC0NAB8_RHOML</name>
<protein>
    <submittedName>
        <fullName evidence="1">Uncharacterized protein</fullName>
    </submittedName>
</protein>
<reference evidence="1" key="1">
    <citation type="submission" date="2022-02" db="EMBL/GenBank/DDBJ databases">
        <title>Plant Genome Project.</title>
        <authorList>
            <person name="Zhang R.-G."/>
        </authorList>
    </citation>
    <scope>NUCLEOTIDE SEQUENCE</scope>
    <source>
        <strain evidence="1">AT1</strain>
    </source>
</reference>
<evidence type="ECO:0000313" key="1">
    <source>
        <dbReference type="EMBL" id="KAI8549814.1"/>
    </source>
</evidence>
<evidence type="ECO:0000313" key="2">
    <source>
        <dbReference type="Proteomes" id="UP001062846"/>
    </source>
</evidence>
<proteinExistence type="predicted"/>
<keyword evidence="2" id="KW-1185">Reference proteome</keyword>
<comment type="caution">
    <text evidence="1">The sequence shown here is derived from an EMBL/GenBank/DDBJ whole genome shotgun (WGS) entry which is preliminary data.</text>
</comment>
<dbReference type="EMBL" id="CM046393">
    <property type="protein sequence ID" value="KAI8549814.1"/>
    <property type="molecule type" value="Genomic_DNA"/>
</dbReference>